<dbReference type="GO" id="GO:0006351">
    <property type="term" value="P:DNA-templated transcription"/>
    <property type="evidence" value="ECO:0007669"/>
    <property type="project" value="UniProtKB-UniRule"/>
</dbReference>
<dbReference type="GO" id="GO:0032549">
    <property type="term" value="F:ribonucleoside binding"/>
    <property type="evidence" value="ECO:0007669"/>
    <property type="project" value="InterPro"/>
</dbReference>
<evidence type="ECO:0000256" key="3">
    <source>
        <dbReference type="ARBA" id="ARBA00022695"/>
    </source>
</evidence>
<evidence type="ECO:0000256" key="7">
    <source>
        <dbReference type="RuleBase" id="RU000434"/>
    </source>
</evidence>
<comment type="function">
    <text evidence="6 8">DNA-dependent RNA polymerase catalyzes the transcription of DNA into RNA using the four ribonucleoside triphosphates as substrates.</text>
</comment>
<dbReference type="Pfam" id="PF04565">
    <property type="entry name" value="RNA_pol_Rpb2_3"/>
    <property type="match status" value="1"/>
</dbReference>
<evidence type="ECO:0000256" key="6">
    <source>
        <dbReference type="HAMAP-Rule" id="MF_01321"/>
    </source>
</evidence>
<keyword evidence="3 6" id="KW-0548">Nucleotidyltransferase</keyword>
<gene>
    <name evidence="6" type="primary">rpoB</name>
    <name evidence="15" type="ORF">COY61_01385</name>
</gene>
<dbReference type="EMBL" id="PFMI01000035">
    <property type="protein sequence ID" value="PIZ00866.1"/>
    <property type="molecule type" value="Genomic_DNA"/>
</dbReference>
<sequence>MKFKNFSKSKNSLPLFPLLIHQKENWKQFLKEDLREIFREVFPIQDYTGKQFEIDFIDFKLGKPKYKTEIQAKEKEDTFEAPLEINVSLCNLKTKKIKKQEVFLTNIPLLTKNATFVVNGVERVIIPQLIRSPGVFFTSRIFQGKKLFGVKVIPSRGAWLEFETDISGFLGAKINRQRKVAATTILQAFGYSISSIKKEFADIDNGKIKYILKTLSRDNSANQEEALMEIYKKLRAGELVSPDAARDLIWNMFFNFQRYDLGKVGRWKTWQRLPELKPKITNKQITEKDRILKPEDILSALKEIVKLNNTPHAESDQIDHLGNRRVKSLSELLGSRFRVGLMRLKRIIQDKMSTLDSADLAPFQIINPKPVMAVLQSFFASSQLSQFMEEENPLAAIENKRRLTATGPSGLTKERARFDVRDVQPSHYGKICPVQTPEGSKVGLVSHLACYAKINAFGFLEAPYFRVKNGKISSEVCYMSAIEEERHNISSADIEIDKQGYIVPKEVEVRAKGEPQIIEREKVDFIDVGPNQPISIATSLIPFLQNDDANRALMGSNMQRQAVPLLITEVPLVGTGIEENVARDSGEEIIAEDNGVALKVDAEQIKVKLENSKIIIYKLQKFKRGNQYTSYNQRPIVKNGERFKKNDIIADGAAISNGRLSLGKNVLVAYIPFRGHNFEDAIVLSERLVKEDVFTSVHIKDFCCDIRETKLGPEITTCDIPNVSEEKLKDLDEEGVVRVGATVGAGDILVGKISQGGEKTLTAEERLLKAIFGEKAKDVKDTSLRMEHGKKGKVIRVKILSGKKGDNLPSGIIKRIVVEVAQTRKIKVGDKLAGRHGNKGVVSKILPEAEMPFLADGTPVDIILNPLGVVSRMNIGQLFEAHLGWAAKKLGYYAVTPALFGATEKDVKEELKKANFPLDGKTVLYDGQTGKVFPQKITIGFAYFMKLSHMVEDKIHARSIGSYSLITQQPLGGKAQLGGQRCGEMEVWALEGYGATHILQEMLTIKSDDIAGRAAAYEAILKGEEIKKPYLPASFNLLVNELKALGLSMELKEKKL</sequence>
<dbReference type="Pfam" id="PF10385">
    <property type="entry name" value="RNA_pol_Rpb2_45"/>
    <property type="match status" value="1"/>
</dbReference>
<dbReference type="Gene3D" id="3.90.1110.10">
    <property type="entry name" value="RNA polymerase Rpb2, domain 2"/>
    <property type="match status" value="1"/>
</dbReference>
<comment type="caution">
    <text evidence="15">The sequence shown here is derived from an EMBL/GenBank/DDBJ whole genome shotgun (WGS) entry which is preliminary data.</text>
</comment>
<reference evidence="16" key="1">
    <citation type="submission" date="2017-09" db="EMBL/GenBank/DDBJ databases">
        <title>Depth-based differentiation of microbial function through sediment-hosted aquifers and enrichment of novel symbionts in the deep terrestrial subsurface.</title>
        <authorList>
            <person name="Probst A.J."/>
            <person name="Ladd B."/>
            <person name="Jarett J.K."/>
            <person name="Geller-Mcgrath D.E."/>
            <person name="Sieber C.M.K."/>
            <person name="Emerson J.B."/>
            <person name="Anantharaman K."/>
            <person name="Thomas B.C."/>
            <person name="Malmstrom R."/>
            <person name="Stieglmeier M."/>
            <person name="Klingl A."/>
            <person name="Woyke T."/>
            <person name="Ryan C.M."/>
            <person name="Banfield J.F."/>
        </authorList>
    </citation>
    <scope>NUCLEOTIDE SEQUENCE [LARGE SCALE GENOMIC DNA]</scope>
</reference>
<feature type="domain" description="DNA-directed RNA polymerase beta subunit external 1" evidence="14">
    <location>
        <begin position="464"/>
        <end position="528"/>
    </location>
</feature>
<protein>
    <recommendedName>
        <fullName evidence="6 8">DNA-directed RNA polymerase subunit beta</fullName>
        <shortName evidence="6">RNAP subunit beta</shortName>
        <ecNumber evidence="6 8">2.7.7.6</ecNumber>
    </recommendedName>
    <alternativeName>
        <fullName evidence="6">RNA polymerase subunit beta</fullName>
    </alternativeName>
    <alternativeName>
        <fullName evidence="6">Transcriptase subunit beta</fullName>
    </alternativeName>
</protein>
<evidence type="ECO:0000259" key="11">
    <source>
        <dbReference type="Pfam" id="PF04561"/>
    </source>
</evidence>
<keyword evidence="4 6" id="KW-0804">Transcription</keyword>
<dbReference type="Pfam" id="PF00562">
    <property type="entry name" value="RNA_pol_Rpb2_6"/>
    <property type="match status" value="1"/>
</dbReference>
<dbReference type="InterPro" id="IPR007642">
    <property type="entry name" value="RNA_pol_Rpb2_2"/>
</dbReference>
<name>A0A2M7RP29_9BACT</name>
<dbReference type="Gene3D" id="3.90.1800.10">
    <property type="entry name" value="RNA polymerase alpha subunit dimerisation domain"/>
    <property type="match status" value="1"/>
</dbReference>
<dbReference type="Gene3D" id="3.90.1100.10">
    <property type="match status" value="1"/>
</dbReference>
<dbReference type="CDD" id="cd00653">
    <property type="entry name" value="RNA_pol_B_RPB2"/>
    <property type="match status" value="1"/>
</dbReference>
<dbReference type="SUPFAM" id="SSF64484">
    <property type="entry name" value="beta and beta-prime subunits of DNA dependent RNA-polymerase"/>
    <property type="match status" value="1"/>
</dbReference>
<comment type="similarity">
    <text evidence="6 7">Belongs to the RNA polymerase beta chain family.</text>
</comment>
<dbReference type="InterPro" id="IPR014724">
    <property type="entry name" value="RNA_pol_RPB2_OB-fold"/>
</dbReference>
<dbReference type="InterPro" id="IPR007121">
    <property type="entry name" value="RNA_pol_bsu_CS"/>
</dbReference>
<dbReference type="InterPro" id="IPR037033">
    <property type="entry name" value="DNA-dir_RNAP_su2_hyb_sf"/>
</dbReference>
<accession>A0A2M7RP29</accession>
<dbReference type="PROSITE" id="PS01166">
    <property type="entry name" value="RNA_POL_BETA"/>
    <property type="match status" value="1"/>
</dbReference>
<dbReference type="Pfam" id="PF04563">
    <property type="entry name" value="RNA_pol_Rpb2_1"/>
    <property type="match status" value="1"/>
</dbReference>
<dbReference type="InterPro" id="IPR007641">
    <property type="entry name" value="RNA_pol_Rpb2_7"/>
</dbReference>
<organism evidence="15 16">
    <name type="scientific">bacterium (Candidatus Gribaldobacteria) CG_4_10_14_0_8_um_filter_33_9</name>
    <dbReference type="NCBI Taxonomy" id="2014266"/>
    <lineage>
        <taxon>Bacteria</taxon>
        <taxon>Candidatus Gribaldobacteria</taxon>
    </lineage>
</organism>
<keyword evidence="1 6" id="KW-0240">DNA-directed RNA polymerase</keyword>
<dbReference type="GO" id="GO:0003899">
    <property type="term" value="F:DNA-directed RNA polymerase activity"/>
    <property type="evidence" value="ECO:0007669"/>
    <property type="project" value="UniProtKB-UniRule"/>
</dbReference>
<feature type="domain" description="RNA polymerase Rpb2" evidence="10">
    <location>
        <begin position="978"/>
        <end position="1053"/>
    </location>
</feature>
<evidence type="ECO:0000256" key="8">
    <source>
        <dbReference type="RuleBase" id="RU363031"/>
    </source>
</evidence>
<evidence type="ECO:0000259" key="14">
    <source>
        <dbReference type="Pfam" id="PF10385"/>
    </source>
</evidence>
<dbReference type="EC" id="2.7.7.6" evidence="6 8"/>
<dbReference type="GO" id="GO:0003677">
    <property type="term" value="F:DNA binding"/>
    <property type="evidence" value="ECO:0007669"/>
    <property type="project" value="UniProtKB-UniRule"/>
</dbReference>
<proteinExistence type="inferred from homology"/>
<dbReference type="Proteomes" id="UP000229371">
    <property type="component" value="Unassembled WGS sequence"/>
</dbReference>
<dbReference type="InterPro" id="IPR019462">
    <property type="entry name" value="DNA-dir_RNA_pol_bsu_external_1"/>
</dbReference>
<dbReference type="InterPro" id="IPR007645">
    <property type="entry name" value="RNA_pol_Rpb2_3"/>
</dbReference>
<evidence type="ECO:0000259" key="10">
    <source>
        <dbReference type="Pfam" id="PF04560"/>
    </source>
</evidence>
<evidence type="ECO:0000313" key="15">
    <source>
        <dbReference type="EMBL" id="PIZ00866.1"/>
    </source>
</evidence>
<evidence type="ECO:0000259" key="9">
    <source>
        <dbReference type="Pfam" id="PF00562"/>
    </source>
</evidence>
<dbReference type="InterPro" id="IPR042107">
    <property type="entry name" value="DNA-dir_RNA_pol_bsu_ext_1_sf"/>
</dbReference>
<dbReference type="InterPro" id="IPR010243">
    <property type="entry name" value="RNA_pol_bsu_bac"/>
</dbReference>
<comment type="catalytic activity">
    <reaction evidence="5 6 8">
        <text>RNA(n) + a ribonucleoside 5'-triphosphate = RNA(n+1) + diphosphate</text>
        <dbReference type="Rhea" id="RHEA:21248"/>
        <dbReference type="Rhea" id="RHEA-COMP:14527"/>
        <dbReference type="Rhea" id="RHEA-COMP:17342"/>
        <dbReference type="ChEBI" id="CHEBI:33019"/>
        <dbReference type="ChEBI" id="CHEBI:61557"/>
        <dbReference type="ChEBI" id="CHEBI:140395"/>
        <dbReference type="EC" id="2.7.7.6"/>
    </reaction>
</comment>
<dbReference type="GO" id="GO:0000428">
    <property type="term" value="C:DNA-directed RNA polymerase complex"/>
    <property type="evidence" value="ECO:0007669"/>
    <property type="project" value="UniProtKB-KW"/>
</dbReference>
<dbReference type="Gene3D" id="2.40.50.100">
    <property type="match status" value="1"/>
</dbReference>
<dbReference type="AlphaFoldDB" id="A0A2M7RP29"/>
<feature type="domain" description="RNA polymerase Rpb2" evidence="11">
    <location>
        <begin position="132"/>
        <end position="327"/>
    </location>
</feature>
<dbReference type="NCBIfam" id="NF001616">
    <property type="entry name" value="PRK00405.1"/>
    <property type="match status" value="1"/>
</dbReference>
<dbReference type="Gene3D" id="2.40.50.150">
    <property type="match status" value="1"/>
</dbReference>
<evidence type="ECO:0000259" key="12">
    <source>
        <dbReference type="Pfam" id="PF04563"/>
    </source>
</evidence>
<dbReference type="InterPro" id="IPR037034">
    <property type="entry name" value="RNA_pol_Rpb2_2_sf"/>
</dbReference>
<dbReference type="Gene3D" id="2.30.150.10">
    <property type="entry name" value="DNA-directed RNA polymerase, beta subunit, external 1 domain"/>
    <property type="match status" value="1"/>
</dbReference>
<dbReference type="Gene3D" id="2.40.270.10">
    <property type="entry name" value="DNA-directed RNA polymerase, subunit 2, domain 6"/>
    <property type="match status" value="2"/>
</dbReference>
<feature type="domain" description="DNA-directed RNA polymerase subunit 2 hybrid-binding" evidence="9">
    <location>
        <begin position="591"/>
        <end position="976"/>
    </location>
</feature>
<dbReference type="PANTHER" id="PTHR20856">
    <property type="entry name" value="DNA-DIRECTED RNA POLYMERASE I SUBUNIT 2"/>
    <property type="match status" value="1"/>
</dbReference>
<dbReference type="InterPro" id="IPR007120">
    <property type="entry name" value="DNA-dir_RNAP_su2_dom"/>
</dbReference>
<dbReference type="InterPro" id="IPR007644">
    <property type="entry name" value="RNA_pol_bsu_protrusion"/>
</dbReference>
<evidence type="ECO:0000256" key="5">
    <source>
        <dbReference type="ARBA" id="ARBA00048552"/>
    </source>
</evidence>
<feature type="domain" description="RNA polymerase Rpb2" evidence="13">
    <location>
        <begin position="386"/>
        <end position="454"/>
    </location>
</feature>
<evidence type="ECO:0000313" key="16">
    <source>
        <dbReference type="Proteomes" id="UP000229371"/>
    </source>
</evidence>
<feature type="domain" description="RNA polymerase beta subunit protrusion" evidence="12">
    <location>
        <begin position="22"/>
        <end position="358"/>
    </location>
</feature>
<dbReference type="InterPro" id="IPR015712">
    <property type="entry name" value="DNA-dir_RNA_pol_su2"/>
</dbReference>
<evidence type="ECO:0000256" key="2">
    <source>
        <dbReference type="ARBA" id="ARBA00022679"/>
    </source>
</evidence>
<dbReference type="Pfam" id="PF04560">
    <property type="entry name" value="RNA_pol_Rpb2_7"/>
    <property type="match status" value="1"/>
</dbReference>
<comment type="subunit">
    <text evidence="6 8">The RNAP catalytic core consists of 2 alpha, 1 beta, 1 beta' and 1 omega subunit. When a sigma factor is associated with the core the holoenzyme is formed, which can initiate transcription.</text>
</comment>
<evidence type="ECO:0000256" key="4">
    <source>
        <dbReference type="ARBA" id="ARBA00023163"/>
    </source>
</evidence>
<dbReference type="HAMAP" id="MF_01321">
    <property type="entry name" value="RNApol_bact_RpoB"/>
    <property type="match status" value="1"/>
</dbReference>
<evidence type="ECO:0000256" key="1">
    <source>
        <dbReference type="ARBA" id="ARBA00022478"/>
    </source>
</evidence>
<dbReference type="Pfam" id="PF04561">
    <property type="entry name" value="RNA_pol_Rpb2_2"/>
    <property type="match status" value="1"/>
</dbReference>
<dbReference type="NCBIfam" id="TIGR02013">
    <property type="entry name" value="rpoB"/>
    <property type="match status" value="1"/>
</dbReference>
<evidence type="ECO:0000259" key="13">
    <source>
        <dbReference type="Pfam" id="PF04565"/>
    </source>
</evidence>
<keyword evidence="2 6" id="KW-0808">Transferase</keyword>